<evidence type="ECO:0000313" key="2">
    <source>
        <dbReference type="Proteomes" id="UP000641588"/>
    </source>
</evidence>
<protein>
    <submittedName>
        <fullName evidence="1">VOC family protein</fullName>
    </submittedName>
</protein>
<dbReference type="Gene3D" id="3.10.180.10">
    <property type="entry name" value="2,3-Dihydroxybiphenyl 1,2-Dioxygenase, domain 1"/>
    <property type="match status" value="1"/>
</dbReference>
<dbReference type="Proteomes" id="UP000641588">
    <property type="component" value="Unassembled WGS sequence"/>
</dbReference>
<accession>A0A972K4H6</accession>
<dbReference type="SUPFAM" id="SSF54593">
    <property type="entry name" value="Glyoxalase/Bleomycin resistance protein/Dihydroxybiphenyl dioxygenase"/>
    <property type="match status" value="1"/>
</dbReference>
<dbReference type="InterPro" id="IPR029068">
    <property type="entry name" value="Glyas_Bleomycin-R_OHBP_Dase"/>
</dbReference>
<keyword evidence="2" id="KW-1185">Reference proteome</keyword>
<sequence length="157" mass="17976">MSGISNEFMGNALKAVCSVYVPVRNPIKSAQWWQQNFGLEYAVPFNPLEAQAIMKLADGQWLHLVETAGQIDNQFSNKSGYEMFRFTFEVRRIEVLHGHLQSNGVRIEHLKDRDSCGINFVFYDLDGNKYDVNEVVNVHRTPTEVDKLKAHLFSLAK</sequence>
<evidence type="ECO:0000313" key="1">
    <source>
        <dbReference type="EMBL" id="NOU98080.1"/>
    </source>
</evidence>
<dbReference type="CDD" id="cd06587">
    <property type="entry name" value="VOC"/>
    <property type="match status" value="1"/>
</dbReference>
<comment type="caution">
    <text evidence="1">The sequence shown here is derived from an EMBL/GenBank/DDBJ whole genome shotgun (WGS) entry which is preliminary data.</text>
</comment>
<reference evidence="1" key="1">
    <citation type="submission" date="2019-10" db="EMBL/GenBank/DDBJ databases">
        <title>Description of Paenibacillus glebae sp. nov.</title>
        <authorList>
            <person name="Carlier A."/>
            <person name="Qi S."/>
        </authorList>
    </citation>
    <scope>NUCLEOTIDE SEQUENCE</scope>
    <source>
        <strain evidence="1">LMG 31456</strain>
    </source>
</reference>
<organism evidence="1 2">
    <name type="scientific">Paenibacillus foliorum</name>
    <dbReference type="NCBI Taxonomy" id="2654974"/>
    <lineage>
        <taxon>Bacteria</taxon>
        <taxon>Bacillati</taxon>
        <taxon>Bacillota</taxon>
        <taxon>Bacilli</taxon>
        <taxon>Bacillales</taxon>
        <taxon>Paenibacillaceae</taxon>
        <taxon>Paenibacillus</taxon>
    </lineage>
</organism>
<dbReference type="RefSeq" id="WP_171656330.1">
    <property type="nucleotide sequence ID" value="NZ_WHOD01000128.1"/>
</dbReference>
<name>A0A972K4H6_9BACL</name>
<dbReference type="EMBL" id="WHOD01000128">
    <property type="protein sequence ID" value="NOU98080.1"/>
    <property type="molecule type" value="Genomic_DNA"/>
</dbReference>
<dbReference type="AlphaFoldDB" id="A0A972K4H6"/>
<proteinExistence type="predicted"/>
<gene>
    <name evidence="1" type="ORF">GC093_33345</name>
</gene>